<evidence type="ECO:0000259" key="8">
    <source>
        <dbReference type="Pfam" id="PF00122"/>
    </source>
</evidence>
<dbReference type="InterPro" id="IPR023214">
    <property type="entry name" value="HAD_sf"/>
</dbReference>
<proteinExistence type="predicted"/>
<evidence type="ECO:0000256" key="3">
    <source>
        <dbReference type="ARBA" id="ARBA00022723"/>
    </source>
</evidence>
<dbReference type="SUPFAM" id="SSF81653">
    <property type="entry name" value="Calcium ATPase, transduction domain A"/>
    <property type="match status" value="1"/>
</dbReference>
<dbReference type="AlphaFoldDB" id="T1EHR6"/>
<dbReference type="InterPro" id="IPR008250">
    <property type="entry name" value="ATPase_P-typ_transduc_dom_A_sf"/>
</dbReference>
<evidence type="ECO:0000256" key="1">
    <source>
        <dbReference type="ARBA" id="ARBA00004127"/>
    </source>
</evidence>
<dbReference type="EnsemblMetazoa" id="HelroT129502">
    <property type="protein sequence ID" value="HelroP129502"/>
    <property type="gene ID" value="HelroG129502"/>
</dbReference>
<dbReference type="FunFam" id="3.40.1110.10:FF:000104">
    <property type="entry name" value="Calcium-transporting ATPase"/>
    <property type="match status" value="1"/>
</dbReference>
<dbReference type="Gene3D" id="3.40.50.1000">
    <property type="entry name" value="HAD superfamily/HAD-like"/>
    <property type="match status" value="1"/>
</dbReference>
<evidence type="ECO:0000256" key="4">
    <source>
        <dbReference type="ARBA" id="ARBA00022842"/>
    </source>
</evidence>
<dbReference type="GO" id="GO:0005388">
    <property type="term" value="F:P-type calcium transporter activity"/>
    <property type="evidence" value="ECO:0000318"/>
    <property type="project" value="GO_Central"/>
</dbReference>
<feature type="transmembrane region" description="Helical" evidence="7">
    <location>
        <begin position="771"/>
        <end position="789"/>
    </location>
</feature>
<dbReference type="InterPro" id="IPR006068">
    <property type="entry name" value="ATPase_P-typ_cation-transptr_C"/>
</dbReference>
<evidence type="ECO:0000256" key="6">
    <source>
        <dbReference type="ARBA" id="ARBA00023136"/>
    </source>
</evidence>
<dbReference type="EMBL" id="KB097495">
    <property type="protein sequence ID" value="ESN96012.1"/>
    <property type="molecule type" value="Genomic_DNA"/>
</dbReference>
<organism evidence="11 12">
    <name type="scientific">Helobdella robusta</name>
    <name type="common">Californian leech</name>
    <dbReference type="NCBI Taxonomy" id="6412"/>
    <lineage>
        <taxon>Eukaryota</taxon>
        <taxon>Metazoa</taxon>
        <taxon>Spiralia</taxon>
        <taxon>Lophotrochozoa</taxon>
        <taxon>Annelida</taxon>
        <taxon>Clitellata</taxon>
        <taxon>Hirudinea</taxon>
        <taxon>Rhynchobdellida</taxon>
        <taxon>Glossiphoniidae</taxon>
        <taxon>Helobdella</taxon>
    </lineage>
</organism>
<keyword evidence="2 7" id="KW-0812">Transmembrane</keyword>
<reference evidence="11" key="3">
    <citation type="submission" date="2015-06" db="UniProtKB">
        <authorList>
            <consortium name="EnsemblMetazoa"/>
        </authorList>
    </citation>
    <scope>IDENTIFICATION</scope>
</reference>
<dbReference type="GO" id="GO:0012505">
    <property type="term" value="C:endomembrane system"/>
    <property type="evidence" value="ECO:0007669"/>
    <property type="project" value="UniProtKB-SubCell"/>
</dbReference>
<name>T1EHR6_HELRO</name>
<dbReference type="Pfam" id="PF00689">
    <property type="entry name" value="Cation_ATPase_C"/>
    <property type="match status" value="1"/>
</dbReference>
<dbReference type="PANTHER" id="PTHR24093:SF369">
    <property type="entry name" value="CALCIUM-TRANSPORTING ATPASE"/>
    <property type="match status" value="1"/>
</dbReference>
<dbReference type="SUPFAM" id="SSF56784">
    <property type="entry name" value="HAD-like"/>
    <property type="match status" value="1"/>
</dbReference>
<evidence type="ECO:0000256" key="7">
    <source>
        <dbReference type="SAM" id="Phobius"/>
    </source>
</evidence>
<reference evidence="10 12" key="2">
    <citation type="journal article" date="2013" name="Nature">
        <title>Insights into bilaterian evolution from three spiralian genomes.</title>
        <authorList>
            <person name="Simakov O."/>
            <person name="Marletaz F."/>
            <person name="Cho S.J."/>
            <person name="Edsinger-Gonzales E."/>
            <person name="Havlak P."/>
            <person name="Hellsten U."/>
            <person name="Kuo D.H."/>
            <person name="Larsson T."/>
            <person name="Lv J."/>
            <person name="Arendt D."/>
            <person name="Savage R."/>
            <person name="Osoegawa K."/>
            <person name="de Jong P."/>
            <person name="Grimwood J."/>
            <person name="Chapman J.A."/>
            <person name="Shapiro H."/>
            <person name="Aerts A."/>
            <person name="Otillar R.P."/>
            <person name="Terry A.Y."/>
            <person name="Boore J.L."/>
            <person name="Grigoriev I.V."/>
            <person name="Lindberg D.R."/>
            <person name="Seaver E.C."/>
            <person name="Weisblat D.A."/>
            <person name="Putnam N.H."/>
            <person name="Rokhsar D.S."/>
        </authorList>
    </citation>
    <scope>NUCLEOTIDE SEQUENCE</scope>
</reference>
<dbReference type="Pfam" id="PF13246">
    <property type="entry name" value="Cation_ATPase"/>
    <property type="match status" value="1"/>
</dbReference>
<dbReference type="InterPro" id="IPR059000">
    <property type="entry name" value="ATPase_P-type_domA"/>
</dbReference>
<protein>
    <submittedName>
        <fullName evidence="10 11">Uncharacterized protein</fullName>
    </submittedName>
</protein>
<dbReference type="SUPFAM" id="SSF81665">
    <property type="entry name" value="Calcium ATPase, transmembrane domain M"/>
    <property type="match status" value="1"/>
</dbReference>
<keyword evidence="6 7" id="KW-0472">Membrane</keyword>
<dbReference type="Gene3D" id="1.20.1110.10">
    <property type="entry name" value="Calcium-transporting ATPase, transmembrane domain"/>
    <property type="match status" value="1"/>
</dbReference>
<dbReference type="PRINTS" id="PR00119">
    <property type="entry name" value="CATATPASE"/>
</dbReference>
<keyword evidence="5 7" id="KW-1133">Transmembrane helix</keyword>
<feature type="transmembrane region" description="Helical" evidence="7">
    <location>
        <begin position="237"/>
        <end position="264"/>
    </location>
</feature>
<gene>
    <name evidence="11" type="primary">20196116</name>
    <name evidence="10" type="ORF">HELRODRAFT_129502</name>
</gene>
<dbReference type="InterPro" id="IPR036412">
    <property type="entry name" value="HAD-like_sf"/>
</dbReference>
<dbReference type="KEGG" id="hro:HELRODRAFT_129502"/>
<dbReference type="InterPro" id="IPR023298">
    <property type="entry name" value="ATPase_P-typ_TM_dom_sf"/>
</dbReference>
<accession>T1EHR6</accession>
<sequence>FFECVGALCSIFVLVLFTTFCKWLKDVIFSDIRANLQNDPFVPVLANGILVDVPASELVVGDIVNIVHGETVPADGVLIESVNMLVDESFVPDESNLKIKDETDDNIMLSGTGILNGKGKMVVTVVGQHTKIAEYKRDNSQDFVRFCMPTQTLSSFFIILTYFYRMTINICNGIHAAHKQTRSAIDAEQTIIRNQLIKFNTAISGLGLVLATTLICSIKFTYSYLKDQLKWSREMNEVYIGFLLFGLTMIVVSIPEGAAMISILSSAFTVERMMKDQILLRNMTACENLANVTTIITEKTGILSTDRMTVVECFIGGKMTMMMMMMTHSHKYAFNTFQTQMELLEDSISINCNYASELMTSKRHESEPPIQIGNKIECALLSFLGTLKINYQVIRTRVPVENIIKVFPFKPGKNTMTTIYSPYTERFLVLTKGAAIKLLPKCRYKINSVDAVVELDEEERNHIEKIIHGMHNYALKTLMLAFRDISLKDEEVRDMFDDHDFNDEETIESNLILLAVFGIEDPLRPDSAEYVSLCQRAGIKVRITTTDKMKSAQSMAYKCGILKSKEQTMALTSTQFNKLIRRARDNILFDSIWPQLVVLSNCTPQDKFNLVSGIMKSDMNAKEKQVVLVTGSGTNDGTSLVEADIGVAMGLTGTDVAIRASDLTVLDDSFSTVVRSVMWWRNVYKGVSNFLQFQLTVNLVVMSFCFICACLIKYVPLKPMQMMFINLIIDPFASFAFGTQYPTKHLCKKPPSAYSDFIVTKEAMRNIGGHAAYQLIVLFSLLYAGHTALEIDNAMSYPREVDSRQNTIIYNSLIMMTLFNQINCRKISDDCNMFRGVSIVITTTTQVLLIEFEVEIFHVVKLTVDEWLWCVSFGVGELLW</sequence>
<dbReference type="EMBL" id="AMQM01001283">
    <property type="status" value="NOT_ANNOTATED_CDS"/>
    <property type="molecule type" value="Genomic_DNA"/>
</dbReference>
<dbReference type="CTD" id="20196116"/>
<dbReference type="GO" id="GO:0051480">
    <property type="term" value="P:regulation of cytosolic calcium ion concentration"/>
    <property type="evidence" value="ECO:0000318"/>
    <property type="project" value="GO_Central"/>
</dbReference>
<dbReference type="Proteomes" id="UP000015101">
    <property type="component" value="Unassembled WGS sequence"/>
</dbReference>
<dbReference type="Gene3D" id="2.70.150.10">
    <property type="entry name" value="Calcium-transporting ATPase, cytoplasmic transduction domain A"/>
    <property type="match status" value="1"/>
</dbReference>
<feature type="transmembrane region" description="Helical" evidence="7">
    <location>
        <begin position="691"/>
        <end position="712"/>
    </location>
</feature>
<feature type="domain" description="Cation-transporting P-type ATPase C-terminal" evidence="9">
    <location>
        <begin position="715"/>
        <end position="880"/>
    </location>
</feature>
<dbReference type="RefSeq" id="XP_009025278.1">
    <property type="nucleotide sequence ID" value="XM_009027030.1"/>
</dbReference>
<dbReference type="HOGENOM" id="CLU_002360_9_0_1"/>
<evidence type="ECO:0000313" key="11">
    <source>
        <dbReference type="EnsemblMetazoa" id="HelroP129502"/>
    </source>
</evidence>
<keyword evidence="3" id="KW-0479">Metal-binding</keyword>
<evidence type="ECO:0000256" key="5">
    <source>
        <dbReference type="ARBA" id="ARBA00022989"/>
    </source>
</evidence>
<evidence type="ECO:0000313" key="10">
    <source>
        <dbReference type="EMBL" id="ESN96012.1"/>
    </source>
</evidence>
<dbReference type="STRING" id="6412.T1EHR6"/>
<evidence type="ECO:0000259" key="9">
    <source>
        <dbReference type="Pfam" id="PF00689"/>
    </source>
</evidence>
<comment type="subcellular location">
    <subcellularLocation>
        <location evidence="1">Endomembrane system</location>
        <topology evidence="1">Multi-pass membrane protein</topology>
    </subcellularLocation>
</comment>
<dbReference type="SUPFAM" id="SSF81660">
    <property type="entry name" value="Metal cation-transporting ATPase, ATP-binding domain N"/>
    <property type="match status" value="1"/>
</dbReference>
<dbReference type="InterPro" id="IPR023299">
    <property type="entry name" value="ATPase_P-typ_cyto_dom_N"/>
</dbReference>
<evidence type="ECO:0000256" key="2">
    <source>
        <dbReference type="ARBA" id="ARBA00022692"/>
    </source>
</evidence>
<feature type="transmembrane region" description="Helical" evidence="7">
    <location>
        <begin position="202"/>
        <end position="225"/>
    </location>
</feature>
<dbReference type="OrthoDB" id="116380at2759"/>
<evidence type="ECO:0000313" key="12">
    <source>
        <dbReference type="Proteomes" id="UP000015101"/>
    </source>
</evidence>
<dbReference type="GeneID" id="20196116"/>
<dbReference type="PANTHER" id="PTHR24093">
    <property type="entry name" value="CATION TRANSPORTING ATPASE"/>
    <property type="match status" value="1"/>
</dbReference>
<dbReference type="eggNOG" id="KOG0204">
    <property type="taxonomic scope" value="Eukaryota"/>
</dbReference>
<dbReference type="GO" id="GO:0046872">
    <property type="term" value="F:metal ion binding"/>
    <property type="evidence" value="ECO:0007669"/>
    <property type="project" value="UniProtKB-KW"/>
</dbReference>
<dbReference type="GO" id="GO:0000166">
    <property type="term" value="F:nucleotide binding"/>
    <property type="evidence" value="ECO:0007669"/>
    <property type="project" value="InterPro"/>
</dbReference>
<dbReference type="InParanoid" id="T1EHR6"/>
<dbReference type="Pfam" id="PF00122">
    <property type="entry name" value="E1-E2_ATPase"/>
    <property type="match status" value="1"/>
</dbReference>
<keyword evidence="4" id="KW-0460">Magnesium</keyword>
<keyword evidence="12" id="KW-1185">Reference proteome</keyword>
<feature type="domain" description="P-type ATPase A" evidence="8">
    <location>
        <begin position="41"/>
        <end position="134"/>
    </location>
</feature>
<dbReference type="Gene3D" id="3.40.1110.10">
    <property type="entry name" value="Calcium-transporting ATPase, cytoplasmic domain N"/>
    <property type="match status" value="1"/>
</dbReference>
<reference evidence="12" key="1">
    <citation type="submission" date="2012-12" db="EMBL/GenBank/DDBJ databases">
        <authorList>
            <person name="Hellsten U."/>
            <person name="Grimwood J."/>
            <person name="Chapman J.A."/>
            <person name="Shapiro H."/>
            <person name="Aerts A."/>
            <person name="Otillar R.P."/>
            <person name="Terry A.Y."/>
            <person name="Boore J.L."/>
            <person name="Simakov O."/>
            <person name="Marletaz F."/>
            <person name="Cho S.-J."/>
            <person name="Edsinger-Gonzales E."/>
            <person name="Havlak P."/>
            <person name="Kuo D.-H."/>
            <person name="Larsson T."/>
            <person name="Lv J."/>
            <person name="Arendt D."/>
            <person name="Savage R."/>
            <person name="Osoegawa K."/>
            <person name="de Jong P."/>
            <person name="Lindberg D.R."/>
            <person name="Seaver E.C."/>
            <person name="Weisblat D.A."/>
            <person name="Putnam N.H."/>
            <person name="Grigoriev I.V."/>
            <person name="Rokhsar D.S."/>
        </authorList>
    </citation>
    <scope>NUCLEOTIDE SEQUENCE</scope>
</reference>
<dbReference type="GO" id="GO:0005886">
    <property type="term" value="C:plasma membrane"/>
    <property type="evidence" value="ECO:0000318"/>
    <property type="project" value="GO_Central"/>
</dbReference>